<dbReference type="SUPFAM" id="SSF51316">
    <property type="entry name" value="Mss4-like"/>
    <property type="match status" value="1"/>
</dbReference>
<evidence type="ECO:0000256" key="6">
    <source>
        <dbReference type="ARBA" id="ARBA00048782"/>
    </source>
</evidence>
<dbReference type="PANTHER" id="PTHR43774">
    <property type="entry name" value="PEPTIDE METHIONINE SULFOXIDE REDUCTASE"/>
    <property type="match status" value="1"/>
</dbReference>
<name>A0ABX7QWT6_9GAMM</name>
<evidence type="ECO:0000256" key="3">
    <source>
        <dbReference type="ARBA" id="ARBA00024679"/>
    </source>
</evidence>
<reference evidence="9 10" key="1">
    <citation type="submission" date="2021-03" db="EMBL/GenBank/DDBJ databases">
        <title>Novel species identification of genus Shewanella.</title>
        <authorList>
            <person name="Liu G."/>
            <person name="Zhang Q."/>
        </authorList>
    </citation>
    <scope>NUCLEOTIDE SEQUENCE [LARGE SCALE GENOMIC DNA]</scope>
    <source>
        <strain evidence="9 10">FJAT-51800</strain>
    </source>
</reference>
<evidence type="ECO:0000259" key="8">
    <source>
        <dbReference type="PROSITE" id="PS51790"/>
    </source>
</evidence>
<dbReference type="NCBIfam" id="NF004042">
    <property type="entry name" value="PRK05550.1"/>
    <property type="match status" value="1"/>
</dbReference>
<evidence type="ECO:0000313" key="9">
    <source>
        <dbReference type="EMBL" id="QSX35440.1"/>
    </source>
</evidence>
<comment type="catalytic activity">
    <reaction evidence="5">
        <text>L-methionyl-[protein] + [thioredoxin]-disulfide + H2O = L-methionyl-(R)-S-oxide-[protein] + [thioredoxin]-dithiol</text>
        <dbReference type="Rhea" id="RHEA:24164"/>
        <dbReference type="Rhea" id="RHEA-COMP:10698"/>
        <dbReference type="Rhea" id="RHEA-COMP:10700"/>
        <dbReference type="Rhea" id="RHEA-COMP:12313"/>
        <dbReference type="Rhea" id="RHEA-COMP:12314"/>
        <dbReference type="ChEBI" id="CHEBI:15377"/>
        <dbReference type="ChEBI" id="CHEBI:16044"/>
        <dbReference type="ChEBI" id="CHEBI:29950"/>
        <dbReference type="ChEBI" id="CHEBI:45764"/>
        <dbReference type="ChEBI" id="CHEBI:50058"/>
        <dbReference type="EC" id="1.8.4.12"/>
    </reaction>
</comment>
<dbReference type="Pfam" id="PF01641">
    <property type="entry name" value="SelR"/>
    <property type="match status" value="1"/>
</dbReference>
<dbReference type="InterPro" id="IPR011057">
    <property type="entry name" value="Mss4-like_sf"/>
</dbReference>
<comment type="catalytic activity">
    <reaction evidence="6 7">
        <text>[thioredoxin]-disulfide + L-methionine + H2O = L-methionine (S)-S-oxide + [thioredoxin]-dithiol</text>
        <dbReference type="Rhea" id="RHEA:19993"/>
        <dbReference type="Rhea" id="RHEA-COMP:10698"/>
        <dbReference type="Rhea" id="RHEA-COMP:10700"/>
        <dbReference type="ChEBI" id="CHEBI:15377"/>
        <dbReference type="ChEBI" id="CHEBI:29950"/>
        <dbReference type="ChEBI" id="CHEBI:50058"/>
        <dbReference type="ChEBI" id="CHEBI:57844"/>
        <dbReference type="ChEBI" id="CHEBI:58772"/>
        <dbReference type="EC" id="1.8.4.11"/>
    </reaction>
</comment>
<feature type="active site" evidence="7">
    <location>
        <position position="146"/>
    </location>
</feature>
<comment type="function">
    <text evidence="3 7">Has an important function as a repair enzyme for proteins that have been inactivated by oxidation. Catalyzes the reversible oxidation-reduction of methionine sulfoxide in proteins to methionine.</text>
</comment>
<evidence type="ECO:0000256" key="1">
    <source>
        <dbReference type="ARBA" id="ARBA00023002"/>
    </source>
</evidence>
<dbReference type="EC" id="1.8.4.11" evidence="7"/>
<dbReference type="NCBIfam" id="TIGR00401">
    <property type="entry name" value="msrA"/>
    <property type="match status" value="1"/>
</dbReference>
<evidence type="ECO:0000256" key="4">
    <source>
        <dbReference type="ARBA" id="ARBA00047806"/>
    </source>
</evidence>
<dbReference type="Gene3D" id="2.170.150.20">
    <property type="entry name" value="Peptide methionine sulfoxide reductase"/>
    <property type="match status" value="1"/>
</dbReference>
<comment type="catalytic activity">
    <reaction evidence="4 7">
        <text>L-methionyl-[protein] + [thioredoxin]-disulfide + H2O = L-methionyl-(S)-S-oxide-[protein] + [thioredoxin]-dithiol</text>
        <dbReference type="Rhea" id="RHEA:14217"/>
        <dbReference type="Rhea" id="RHEA-COMP:10698"/>
        <dbReference type="Rhea" id="RHEA-COMP:10700"/>
        <dbReference type="Rhea" id="RHEA-COMP:12313"/>
        <dbReference type="Rhea" id="RHEA-COMP:12315"/>
        <dbReference type="ChEBI" id="CHEBI:15377"/>
        <dbReference type="ChEBI" id="CHEBI:16044"/>
        <dbReference type="ChEBI" id="CHEBI:29950"/>
        <dbReference type="ChEBI" id="CHEBI:44120"/>
        <dbReference type="ChEBI" id="CHEBI:50058"/>
        <dbReference type="EC" id="1.8.4.11"/>
    </reaction>
</comment>
<gene>
    <name evidence="7" type="primary">msrA</name>
    <name evidence="9" type="ORF">JYB87_07525</name>
</gene>
<keyword evidence="2" id="KW-0511">Multifunctional enzyme</keyword>
<proteinExistence type="inferred from homology"/>
<comment type="similarity">
    <text evidence="7">Belongs to the MsrA Met sulfoxide reductase family.</text>
</comment>
<dbReference type="PANTHER" id="PTHR43774:SF1">
    <property type="entry name" value="PEPTIDE METHIONINE SULFOXIDE REDUCTASE MSRA 2"/>
    <property type="match status" value="1"/>
</dbReference>
<keyword evidence="1 7" id="KW-0560">Oxidoreductase</keyword>
<evidence type="ECO:0000256" key="5">
    <source>
        <dbReference type="ARBA" id="ARBA00048488"/>
    </source>
</evidence>
<dbReference type="GO" id="GO:0033743">
    <property type="term" value="F:peptide-methionine (R)-S-oxide reductase activity"/>
    <property type="evidence" value="ECO:0007669"/>
    <property type="project" value="UniProtKB-EC"/>
</dbReference>
<organism evidence="9 10">
    <name type="scientific">Shewanella avicenniae</name>
    <dbReference type="NCBI Taxonomy" id="2814294"/>
    <lineage>
        <taxon>Bacteria</taxon>
        <taxon>Pseudomonadati</taxon>
        <taxon>Pseudomonadota</taxon>
        <taxon>Gammaproteobacteria</taxon>
        <taxon>Alteromonadales</taxon>
        <taxon>Shewanellaceae</taxon>
        <taxon>Shewanella</taxon>
    </lineage>
</organism>
<accession>A0ABX7QWT6</accession>
<dbReference type="NCBIfam" id="NF004036">
    <property type="entry name" value="PRK05508.1"/>
    <property type="match status" value="1"/>
</dbReference>
<keyword evidence="10" id="KW-1185">Reference proteome</keyword>
<dbReference type="SUPFAM" id="SSF55068">
    <property type="entry name" value="Peptide methionine sulfoxide reductase"/>
    <property type="match status" value="1"/>
</dbReference>
<dbReference type="Pfam" id="PF01625">
    <property type="entry name" value="PMSR"/>
    <property type="match status" value="1"/>
</dbReference>
<dbReference type="Gene3D" id="3.30.1060.10">
    <property type="entry name" value="Peptide methionine sulphoxide reductase MsrA"/>
    <property type="match status" value="1"/>
</dbReference>
<dbReference type="PROSITE" id="PS51790">
    <property type="entry name" value="MSRB"/>
    <property type="match status" value="1"/>
</dbReference>
<feature type="domain" description="MsrB" evidence="8">
    <location>
        <begin position="1"/>
        <end position="117"/>
    </location>
</feature>
<dbReference type="EMBL" id="CP071503">
    <property type="protein sequence ID" value="QSX35440.1"/>
    <property type="molecule type" value="Genomic_DNA"/>
</dbReference>
<dbReference type="RefSeq" id="WP_207356631.1">
    <property type="nucleotide sequence ID" value="NZ_CP071503.1"/>
</dbReference>
<sequence>MQPLDEFEQYVIEQKGTERPFSGKYYHHNAAGRYLCRKCAAPLYLSEHKFMAHCGWPAFDDEIPGAVTRVPDADGRRVEIVCSQCGGHLGHVFEGEQLTAKNLRHCVNSVSMTFEPLTNEGALTDADGTAVGGTAVAGIATVGGGCFWCTEAVFKDIDGVLEVLPGYAGGSAESANYREVCSGDTGHAEVVQIKFIDSIISYQEILTIFFASHDPTTLNRQGNDVGTQYRSVIFAHSAEQADIANQLIEQLKADQVYDAPIVTEVTAYETFFRAEEEHLDYFARHPQQPYCAVVINPKVAKIRQRFSSYLKP</sequence>
<dbReference type="InterPro" id="IPR002569">
    <property type="entry name" value="Met_Sox_Rdtase_MsrA_dom"/>
</dbReference>
<dbReference type="GO" id="GO:0008113">
    <property type="term" value="F:peptide-methionine (S)-S-oxide reductase activity"/>
    <property type="evidence" value="ECO:0007669"/>
    <property type="project" value="UniProtKB-EC"/>
</dbReference>
<protein>
    <recommendedName>
        <fullName evidence="7">Peptide methionine sulfoxide reductase MsrA</fullName>
        <shortName evidence="7">Protein-methionine-S-oxide reductase</shortName>
        <ecNumber evidence="7">1.8.4.11</ecNumber>
    </recommendedName>
    <alternativeName>
        <fullName evidence="7">Peptide-methionine (S)-S-oxide reductase</fullName>
        <shortName evidence="7">Peptide Met(O) reductase</shortName>
    </alternativeName>
</protein>
<evidence type="ECO:0000256" key="7">
    <source>
        <dbReference type="HAMAP-Rule" id="MF_01401"/>
    </source>
</evidence>
<dbReference type="InterPro" id="IPR002579">
    <property type="entry name" value="Met_Sox_Rdtase_MsrB_dom"/>
</dbReference>
<evidence type="ECO:0000313" key="10">
    <source>
        <dbReference type="Proteomes" id="UP000662770"/>
    </source>
</evidence>
<dbReference type="InterPro" id="IPR036509">
    <property type="entry name" value="Met_Sox_Rdtase_MsrA_sf"/>
</dbReference>
<dbReference type="Proteomes" id="UP000662770">
    <property type="component" value="Chromosome"/>
</dbReference>
<evidence type="ECO:0000256" key="2">
    <source>
        <dbReference type="ARBA" id="ARBA00023268"/>
    </source>
</evidence>
<dbReference type="HAMAP" id="MF_01401">
    <property type="entry name" value="MsrA"/>
    <property type="match status" value="1"/>
</dbReference>